<evidence type="ECO:0000313" key="3">
    <source>
        <dbReference type="Proteomes" id="UP000515847"/>
    </source>
</evidence>
<dbReference type="Pfam" id="PF09983">
    <property type="entry name" value="JetD_C"/>
    <property type="match status" value="1"/>
</dbReference>
<dbReference type="OrthoDB" id="186173at2"/>
<dbReference type="InterPro" id="IPR024534">
    <property type="entry name" value="JetD_C"/>
</dbReference>
<keyword evidence="3" id="KW-1185">Reference proteome</keyword>
<dbReference type="AlphaFoldDB" id="A0A7G6E6A0"/>
<evidence type="ECO:0000313" key="2">
    <source>
        <dbReference type="EMBL" id="QNB47604.1"/>
    </source>
</evidence>
<dbReference type="EMBL" id="CP045798">
    <property type="protein sequence ID" value="QNB47604.1"/>
    <property type="molecule type" value="Genomic_DNA"/>
</dbReference>
<dbReference type="Proteomes" id="UP000515847">
    <property type="component" value="Chromosome"/>
</dbReference>
<dbReference type="GO" id="GO:0005694">
    <property type="term" value="C:chromosome"/>
    <property type="evidence" value="ECO:0007669"/>
    <property type="project" value="InterPro"/>
</dbReference>
<accession>A0A7G6E6A0</accession>
<sequence length="420" mass="48622">MNYREMILGQLLTKYENSAHFQRTAKINRRLTFTFDKNSLPAYAAGEEPQVKEAVHQVIEDLRQKGILEVEWVRGEKNNLLKRVSLNLEKVEEAYRLIGRTPKRAQLAEIDECIQVYKEQMVAPWLQDFLNHCQGVIRERLVFPPALPAEKADLVLLLKALKGLEKKGEEELLERVFSLKYLGDSKLFSQKVRSYLVNIARSHYLRDPDLSDEDVLYELGIVKTSEEILLAGPLVINLRGQRIDLTPLAFGAVIDTQMLNDVEIQQVLAGKVLLVENKTNFHHLVRKGLPPDLLLIYLGGFPGPRKRKFLTMLADFFRQEEKTGRFYHWGDLDWGGLRIFQLLQEKVLPGLQPLYMDEKTLLAYQDYGETLHPVYRKRLEKLGQSPKYAVFHSLISLMLELNIKLEQEALLIDDNFRLEL</sequence>
<name>A0A7G6E6A0_THEFR</name>
<dbReference type="InterPro" id="IPR036078">
    <property type="entry name" value="Spo11/TopoVI_A_sf"/>
</dbReference>
<reference evidence="2 3" key="1">
    <citation type="journal article" date="2019" name="Front. Microbiol.">
        <title>Thermoanaerosceptrum fracticalcis gen. nov. sp. nov., a Novel Fumarate-Fermenting Microorganism From a Deep Fractured Carbonate Aquifer of the US Great Basin.</title>
        <authorList>
            <person name="Hamilton-Brehm S.D."/>
            <person name="Stewart L.E."/>
            <person name="Zavarin M."/>
            <person name="Caldwell M."/>
            <person name="Lawson P.A."/>
            <person name="Onstott T.C."/>
            <person name="Grzymski J."/>
            <person name="Neveux I."/>
            <person name="Lollar B.S."/>
            <person name="Russell C.E."/>
            <person name="Moser D.P."/>
        </authorList>
    </citation>
    <scope>NUCLEOTIDE SEQUENCE [LARGE SCALE GENOMIC DNA]</scope>
    <source>
        <strain evidence="2 3">DRI-13</strain>
    </source>
</reference>
<dbReference type="Gene3D" id="3.40.1360.10">
    <property type="match status" value="1"/>
</dbReference>
<dbReference type="KEGG" id="tfr:BR63_15770"/>
<dbReference type="RefSeq" id="WP_034421853.1">
    <property type="nucleotide sequence ID" value="NZ_CP045798.1"/>
</dbReference>
<protein>
    <submittedName>
        <fullName evidence="2">DUF2399 domain-containing protein</fullName>
    </submittedName>
</protein>
<organism evidence="2 3">
    <name type="scientific">Thermanaerosceptrum fracticalcis</name>
    <dbReference type="NCBI Taxonomy" id="1712410"/>
    <lineage>
        <taxon>Bacteria</taxon>
        <taxon>Bacillati</taxon>
        <taxon>Bacillota</taxon>
        <taxon>Clostridia</taxon>
        <taxon>Eubacteriales</taxon>
        <taxon>Peptococcaceae</taxon>
        <taxon>Thermanaerosceptrum</taxon>
    </lineage>
</organism>
<proteinExistence type="predicted"/>
<dbReference type="GO" id="GO:0003677">
    <property type="term" value="F:DNA binding"/>
    <property type="evidence" value="ECO:0007669"/>
    <property type="project" value="InterPro"/>
</dbReference>
<gene>
    <name evidence="2" type="ORF">BR63_15770</name>
</gene>
<feature type="domain" description="Wadjet protein JetD C-terminal" evidence="1">
    <location>
        <begin position="247"/>
        <end position="413"/>
    </location>
</feature>
<dbReference type="SUPFAM" id="SSF56726">
    <property type="entry name" value="DNA topoisomerase IV, alpha subunit"/>
    <property type="match status" value="1"/>
</dbReference>
<evidence type="ECO:0000259" key="1">
    <source>
        <dbReference type="Pfam" id="PF09983"/>
    </source>
</evidence>